<evidence type="ECO:0000313" key="2">
    <source>
        <dbReference type="EMBL" id="CAH9146862.1"/>
    </source>
</evidence>
<feature type="compositionally biased region" description="Basic residues" evidence="1">
    <location>
        <begin position="12"/>
        <end position="22"/>
    </location>
</feature>
<evidence type="ECO:0000256" key="1">
    <source>
        <dbReference type="SAM" id="MobiDB-lite"/>
    </source>
</evidence>
<dbReference type="PANTHER" id="PTHR33052">
    <property type="entry name" value="DUF4228 DOMAIN PROTEIN-RELATED"/>
    <property type="match status" value="1"/>
</dbReference>
<reference evidence="2" key="1">
    <citation type="submission" date="2022-07" db="EMBL/GenBank/DDBJ databases">
        <authorList>
            <person name="Macas J."/>
            <person name="Novak P."/>
            <person name="Neumann P."/>
        </authorList>
    </citation>
    <scope>NUCLEOTIDE SEQUENCE</scope>
</reference>
<dbReference type="InterPro" id="IPR025322">
    <property type="entry name" value="PADRE_dom"/>
</dbReference>
<proteinExistence type="predicted"/>
<dbReference type="AlphaFoldDB" id="A0AAV0GH75"/>
<gene>
    <name evidence="2" type="ORF">CEPIT_LOCUS43304</name>
</gene>
<dbReference type="Pfam" id="PF14009">
    <property type="entry name" value="PADRE"/>
    <property type="match status" value="1"/>
</dbReference>
<evidence type="ECO:0000313" key="3">
    <source>
        <dbReference type="Proteomes" id="UP001152523"/>
    </source>
</evidence>
<comment type="caution">
    <text evidence="2">The sequence shown here is derived from an EMBL/GenBank/DDBJ whole genome shotgun (WGS) entry which is preliminary data.</text>
</comment>
<sequence length="203" mass="22523">MGSWFSSLETRQRRREKKKKEKTHTSAAAADVILTNGELRRFSVPVRVSQVLFSGTEEAPAFFVCNSDRLCFDEHIPAMAADDELEAGQIYFILPVNKLLHRLAGSDMAALAVKASAALRNNQNRHRDSKRMSGTRNICRISPVIGSGIEASLSSSLSSSSSSGLGVDMRKKAVMRMQRYSSRRAKIAVRSFRLKLMTIQEDG</sequence>
<organism evidence="2 3">
    <name type="scientific">Cuscuta epithymum</name>
    <dbReference type="NCBI Taxonomy" id="186058"/>
    <lineage>
        <taxon>Eukaryota</taxon>
        <taxon>Viridiplantae</taxon>
        <taxon>Streptophyta</taxon>
        <taxon>Embryophyta</taxon>
        <taxon>Tracheophyta</taxon>
        <taxon>Spermatophyta</taxon>
        <taxon>Magnoliopsida</taxon>
        <taxon>eudicotyledons</taxon>
        <taxon>Gunneridae</taxon>
        <taxon>Pentapetalae</taxon>
        <taxon>asterids</taxon>
        <taxon>lamiids</taxon>
        <taxon>Solanales</taxon>
        <taxon>Convolvulaceae</taxon>
        <taxon>Cuscuteae</taxon>
        <taxon>Cuscuta</taxon>
        <taxon>Cuscuta subgen. Cuscuta</taxon>
    </lineage>
</organism>
<keyword evidence="3" id="KW-1185">Reference proteome</keyword>
<name>A0AAV0GH75_9ASTE</name>
<dbReference type="Proteomes" id="UP001152523">
    <property type="component" value="Unassembled WGS sequence"/>
</dbReference>
<feature type="region of interest" description="Disordered" evidence="1">
    <location>
        <begin position="1"/>
        <end position="24"/>
    </location>
</feature>
<dbReference type="EMBL" id="CAMAPF010001118">
    <property type="protein sequence ID" value="CAH9146862.1"/>
    <property type="molecule type" value="Genomic_DNA"/>
</dbReference>
<accession>A0AAV0GH75</accession>
<protein>
    <submittedName>
        <fullName evidence="2">Uncharacterized protein</fullName>
    </submittedName>
</protein>